<feature type="region of interest" description="Disordered" evidence="1">
    <location>
        <begin position="251"/>
        <end position="305"/>
    </location>
</feature>
<feature type="region of interest" description="Disordered" evidence="1">
    <location>
        <begin position="324"/>
        <end position="347"/>
    </location>
</feature>
<gene>
    <name evidence="3" type="ORF">CCMP2556_LOCUS20566</name>
</gene>
<comment type="caution">
    <text evidence="3">The sequence shown here is derived from an EMBL/GenBank/DDBJ whole genome shotgun (WGS) entry which is preliminary data.</text>
</comment>
<protein>
    <submittedName>
        <fullName evidence="3">Uncharacterized protein</fullName>
    </submittedName>
</protein>
<dbReference type="EMBL" id="CAXAMN010012113">
    <property type="protein sequence ID" value="CAK9037182.1"/>
    <property type="molecule type" value="Genomic_DNA"/>
</dbReference>
<feature type="compositionally biased region" description="Basic residues" evidence="1">
    <location>
        <begin position="324"/>
        <end position="333"/>
    </location>
</feature>
<feature type="compositionally biased region" description="Basic residues" evidence="1">
    <location>
        <begin position="196"/>
        <end position="205"/>
    </location>
</feature>
<sequence>MISTAVTGFAAAAQAAATFLFTWRIMKTVEQDSEELTKYREEHAAVAALTAKEADYMKAYNDASKWDVMTCIQQMILLLAVFLMLLAGFLIAADFMLAEKFCFRNFDITSKISDPFNLGGLDNNALNLVIVPVGWLALVITVVAVVGHVVFMRIMASAARAKLEASLAHQVDGQPTPDTIGKSAAPPPTSAAPKSKTGKKRTISRKTKTCERYFASDSDLQPREALSRLNLIGLSLIGSLLREDGSTVDAGATSRLHGGGKGTGKGGKDKAVERGRKPKGKVLRAKREDSRKSVKPEMAETPSKARKVHQFACDFGGPECKGKAVKSGKNGKKLQKEGTKKLTGKDAKTAKTKNLRKVLKTLKQSKKFMKQTARVVCPGSLTERFIACGRSTTHSSLTAFERGLLASGPLSWRWLREEDEDLQAPSSVVVDEEGHRWALREMEMTSADAQRLRRMDSYLQEALWPACPARVSLAERLLSPKARRRRCERYLKEATHRAVGRRSLLE</sequence>
<accession>A0ABP0LDD6</accession>
<feature type="compositionally biased region" description="Basic and acidic residues" evidence="1">
    <location>
        <begin position="334"/>
        <end position="347"/>
    </location>
</feature>
<feature type="transmembrane region" description="Helical" evidence="2">
    <location>
        <begin position="6"/>
        <end position="23"/>
    </location>
</feature>
<evidence type="ECO:0000256" key="2">
    <source>
        <dbReference type="SAM" id="Phobius"/>
    </source>
</evidence>
<evidence type="ECO:0000256" key="1">
    <source>
        <dbReference type="SAM" id="MobiDB-lite"/>
    </source>
</evidence>
<feature type="region of interest" description="Disordered" evidence="1">
    <location>
        <begin position="172"/>
        <end position="205"/>
    </location>
</feature>
<feature type="transmembrane region" description="Helical" evidence="2">
    <location>
        <begin position="125"/>
        <end position="151"/>
    </location>
</feature>
<feature type="compositionally biased region" description="Basic and acidic residues" evidence="1">
    <location>
        <begin position="266"/>
        <end position="275"/>
    </location>
</feature>
<evidence type="ECO:0000313" key="4">
    <source>
        <dbReference type="Proteomes" id="UP001642484"/>
    </source>
</evidence>
<name>A0ABP0LDD6_9DINO</name>
<evidence type="ECO:0000313" key="3">
    <source>
        <dbReference type="EMBL" id="CAK9037182.1"/>
    </source>
</evidence>
<keyword evidence="4" id="KW-1185">Reference proteome</keyword>
<feature type="compositionally biased region" description="Basic and acidic residues" evidence="1">
    <location>
        <begin position="285"/>
        <end position="298"/>
    </location>
</feature>
<feature type="transmembrane region" description="Helical" evidence="2">
    <location>
        <begin position="75"/>
        <end position="97"/>
    </location>
</feature>
<keyword evidence="2" id="KW-1133">Transmembrane helix</keyword>
<reference evidence="3 4" key="1">
    <citation type="submission" date="2024-02" db="EMBL/GenBank/DDBJ databases">
        <authorList>
            <person name="Chen Y."/>
            <person name="Shah S."/>
            <person name="Dougan E. K."/>
            <person name="Thang M."/>
            <person name="Chan C."/>
        </authorList>
    </citation>
    <scope>NUCLEOTIDE SEQUENCE [LARGE SCALE GENOMIC DNA]</scope>
</reference>
<proteinExistence type="predicted"/>
<keyword evidence="2" id="KW-0472">Membrane</keyword>
<keyword evidence="2" id="KW-0812">Transmembrane</keyword>
<dbReference type="Proteomes" id="UP001642484">
    <property type="component" value="Unassembled WGS sequence"/>
</dbReference>
<organism evidence="3 4">
    <name type="scientific">Durusdinium trenchii</name>
    <dbReference type="NCBI Taxonomy" id="1381693"/>
    <lineage>
        <taxon>Eukaryota</taxon>
        <taxon>Sar</taxon>
        <taxon>Alveolata</taxon>
        <taxon>Dinophyceae</taxon>
        <taxon>Suessiales</taxon>
        <taxon>Symbiodiniaceae</taxon>
        <taxon>Durusdinium</taxon>
    </lineage>
</organism>